<protein>
    <recommendedName>
        <fullName evidence="5">Endonuclease/exonuclease/phosphatase domain-containing protein</fullName>
    </recommendedName>
</protein>
<sequence>MGDKKDKKGDKSTTQILKESRNVLYGEETEIPAVLNNVLTLLNRMDTRLSSIEKNTGKNTTTLSQMNDKFNSLSARVIDAEKDIVDVKSRVTQLEATSHGTGNLFDEIKTKTDKLASDIEHLQRERTDFENRQENMKEKIDNLEEDKCMLNDKLIDMQCRSMKYNLIFSGIEEHRDEDCEDKLRRFIYQDMRIEHRLEFGNVHRFGKSYRNKPRPIIARFLYFSDLEMVKRAGKNLKGTHYGVNQQFPAEIEEKRRKLYPIMKAERKNNSKVVLIRDKLYVNDELVTVSNDEAPREEPRQTPIRPKKRSRVSSTPDRDGHKSKTDDLDEIDIPNFEIKMKNRFTLRRVKSGGIVLCFRTHLADKINMIDTDSKYIMWFTVDKEIFRLNQNVLFGIVYIPPENSSYCIGDPYNEMENEFLNFCSHYNYICLMGDFNSRTSRDPDFIDLEYDEFSGMLDIENTCINTLHNLCLPIQRKSMDVKKNNFGNYLLDFCKYNNMLIVNGRIGDNSGHFTCKNASVVDYNICSPCFLKLIENFSILETNTLFSDIHNPLSLTVKAEVVINKVVVDEPSHEKIKDWESTKTVDFIDNIDGEKVNEILTQLVNMVDNATINETTINTAVESISNLLTDAAKSTFGTYTQQKLNPNLQKYKKASKPWFDDDCKEARKNINHQKES</sequence>
<evidence type="ECO:0000256" key="1">
    <source>
        <dbReference type="SAM" id="Coils"/>
    </source>
</evidence>
<gene>
    <name evidence="3" type="ORF">MEDL_8713</name>
</gene>
<reference evidence="3" key="1">
    <citation type="submission" date="2021-03" db="EMBL/GenBank/DDBJ databases">
        <authorList>
            <person name="Bekaert M."/>
        </authorList>
    </citation>
    <scope>NUCLEOTIDE SEQUENCE</scope>
</reference>
<feature type="compositionally biased region" description="Basic and acidic residues" evidence="2">
    <location>
        <begin position="315"/>
        <end position="325"/>
    </location>
</feature>
<organism evidence="3 4">
    <name type="scientific">Mytilus edulis</name>
    <name type="common">Blue mussel</name>
    <dbReference type="NCBI Taxonomy" id="6550"/>
    <lineage>
        <taxon>Eukaryota</taxon>
        <taxon>Metazoa</taxon>
        <taxon>Spiralia</taxon>
        <taxon>Lophotrochozoa</taxon>
        <taxon>Mollusca</taxon>
        <taxon>Bivalvia</taxon>
        <taxon>Autobranchia</taxon>
        <taxon>Pteriomorphia</taxon>
        <taxon>Mytilida</taxon>
        <taxon>Mytiloidea</taxon>
        <taxon>Mytilidae</taxon>
        <taxon>Mytilinae</taxon>
        <taxon>Mytilus</taxon>
    </lineage>
</organism>
<keyword evidence="1" id="KW-0175">Coiled coil</keyword>
<dbReference type="SUPFAM" id="SSF56219">
    <property type="entry name" value="DNase I-like"/>
    <property type="match status" value="1"/>
</dbReference>
<dbReference type="InterPro" id="IPR036691">
    <property type="entry name" value="Endo/exonu/phosph_ase_sf"/>
</dbReference>
<dbReference type="OrthoDB" id="5971988at2759"/>
<dbReference type="AlphaFoldDB" id="A0A8S3QFZ1"/>
<name>A0A8S3QFZ1_MYTED</name>
<keyword evidence="4" id="KW-1185">Reference proteome</keyword>
<comment type="caution">
    <text evidence="3">The sequence shown here is derived from an EMBL/GenBank/DDBJ whole genome shotgun (WGS) entry which is preliminary data.</text>
</comment>
<accession>A0A8S3QFZ1</accession>
<dbReference type="EMBL" id="CAJPWZ010000461">
    <property type="protein sequence ID" value="CAG2193608.1"/>
    <property type="molecule type" value="Genomic_DNA"/>
</dbReference>
<feature type="coiled-coil region" evidence="1">
    <location>
        <begin position="63"/>
        <end position="146"/>
    </location>
</feature>
<evidence type="ECO:0000313" key="3">
    <source>
        <dbReference type="EMBL" id="CAG2193608.1"/>
    </source>
</evidence>
<proteinExistence type="predicted"/>
<dbReference type="Proteomes" id="UP000683360">
    <property type="component" value="Unassembled WGS sequence"/>
</dbReference>
<evidence type="ECO:0000313" key="4">
    <source>
        <dbReference type="Proteomes" id="UP000683360"/>
    </source>
</evidence>
<evidence type="ECO:0000256" key="2">
    <source>
        <dbReference type="SAM" id="MobiDB-lite"/>
    </source>
</evidence>
<dbReference type="Gene3D" id="3.60.10.10">
    <property type="entry name" value="Endonuclease/exonuclease/phosphatase"/>
    <property type="match status" value="1"/>
</dbReference>
<dbReference type="Gene3D" id="3.30.70.1820">
    <property type="entry name" value="L1 transposable element, RRM domain"/>
    <property type="match status" value="1"/>
</dbReference>
<evidence type="ECO:0008006" key="5">
    <source>
        <dbReference type="Google" id="ProtNLM"/>
    </source>
</evidence>
<feature type="region of interest" description="Disordered" evidence="2">
    <location>
        <begin position="290"/>
        <end position="325"/>
    </location>
</feature>